<keyword evidence="1" id="KW-0472">Membrane</keyword>
<evidence type="ECO:0000313" key="2">
    <source>
        <dbReference type="EMBL" id="SEO99502.1"/>
    </source>
</evidence>
<sequence>MAHLPPVERRLSTLSHVIALVSVGVCFFVVVYLSVTAIPYLGVGNRLPLTVSRVILIGLLLVALASSYIAAYAGERLTVSWLPILAMATGMSLFLLVNEQFGLDAVEADLPIQYGILFYFVSALLLSVVMFLLGRGTAWVLSRGG</sequence>
<evidence type="ECO:0000313" key="3">
    <source>
        <dbReference type="Proteomes" id="UP000199126"/>
    </source>
</evidence>
<feature type="transmembrane region" description="Helical" evidence="1">
    <location>
        <begin position="17"/>
        <end position="42"/>
    </location>
</feature>
<keyword evidence="1" id="KW-0812">Transmembrane</keyword>
<reference evidence="3" key="1">
    <citation type="submission" date="2016-10" db="EMBL/GenBank/DDBJ databases">
        <authorList>
            <person name="Varghese N."/>
            <person name="Submissions S."/>
        </authorList>
    </citation>
    <scope>NUCLEOTIDE SEQUENCE [LARGE SCALE GENOMIC DNA]</scope>
    <source>
        <strain evidence="3">CGMCC 1.10121</strain>
    </source>
</reference>
<dbReference type="EMBL" id="FODV01000010">
    <property type="protein sequence ID" value="SEO99502.1"/>
    <property type="molecule type" value="Genomic_DNA"/>
</dbReference>
<feature type="transmembrane region" description="Helical" evidence="1">
    <location>
        <begin position="79"/>
        <end position="97"/>
    </location>
</feature>
<organism evidence="2 3">
    <name type="scientific">Halogranum amylolyticum</name>
    <dbReference type="NCBI Taxonomy" id="660520"/>
    <lineage>
        <taxon>Archaea</taxon>
        <taxon>Methanobacteriati</taxon>
        <taxon>Methanobacteriota</taxon>
        <taxon>Stenosarchaea group</taxon>
        <taxon>Halobacteria</taxon>
        <taxon>Halobacteriales</taxon>
        <taxon>Haloferacaceae</taxon>
    </lineage>
</organism>
<proteinExistence type="predicted"/>
<dbReference type="AlphaFoldDB" id="A0A1H8U892"/>
<gene>
    <name evidence="2" type="ORF">SAMN04487948_1109</name>
</gene>
<dbReference type="Proteomes" id="UP000199126">
    <property type="component" value="Unassembled WGS sequence"/>
</dbReference>
<keyword evidence="3" id="KW-1185">Reference proteome</keyword>
<feature type="transmembrane region" description="Helical" evidence="1">
    <location>
        <begin position="54"/>
        <end position="72"/>
    </location>
</feature>
<evidence type="ECO:0000256" key="1">
    <source>
        <dbReference type="SAM" id="Phobius"/>
    </source>
</evidence>
<feature type="transmembrane region" description="Helical" evidence="1">
    <location>
        <begin position="112"/>
        <end position="133"/>
    </location>
</feature>
<dbReference type="RefSeq" id="WP_089825925.1">
    <property type="nucleotide sequence ID" value="NZ_FODV01000010.1"/>
</dbReference>
<keyword evidence="1" id="KW-1133">Transmembrane helix</keyword>
<protein>
    <submittedName>
        <fullName evidence="2">Uncharacterized protein</fullName>
    </submittedName>
</protein>
<accession>A0A1H8U892</accession>
<name>A0A1H8U892_9EURY</name>